<sequence>MGNKRLHERTLLNAKVKVTHEVVGEGIFYVRDISDGGVFVIVGEAAFPPLGSVVTVQMQDLPFEAPILDMIVVRKGADGFGLKFVTNE</sequence>
<dbReference type="RefSeq" id="WP_251811613.1">
    <property type="nucleotide sequence ID" value="NZ_CP101527.1"/>
</dbReference>
<name>A0A9E8HK31_9ALTE</name>
<dbReference type="Proteomes" id="UP001164472">
    <property type="component" value="Chromosome"/>
</dbReference>
<proteinExistence type="predicted"/>
<organism evidence="2 3">
    <name type="scientific">Alkalimarinus sediminis</name>
    <dbReference type="NCBI Taxonomy" id="1632866"/>
    <lineage>
        <taxon>Bacteria</taxon>
        <taxon>Pseudomonadati</taxon>
        <taxon>Pseudomonadota</taxon>
        <taxon>Gammaproteobacteria</taxon>
        <taxon>Alteromonadales</taxon>
        <taxon>Alteromonadaceae</taxon>
        <taxon>Alkalimarinus</taxon>
    </lineage>
</organism>
<evidence type="ECO:0000313" key="3">
    <source>
        <dbReference type="Proteomes" id="UP001164472"/>
    </source>
</evidence>
<evidence type="ECO:0000313" key="2">
    <source>
        <dbReference type="EMBL" id="UZW75864.1"/>
    </source>
</evidence>
<keyword evidence="3" id="KW-1185">Reference proteome</keyword>
<dbReference type="EMBL" id="CP101527">
    <property type="protein sequence ID" value="UZW75864.1"/>
    <property type="molecule type" value="Genomic_DNA"/>
</dbReference>
<evidence type="ECO:0000259" key="1">
    <source>
        <dbReference type="Pfam" id="PF07238"/>
    </source>
</evidence>
<gene>
    <name evidence="2" type="ORF">NNL22_04580</name>
</gene>
<dbReference type="KEGG" id="asem:NNL22_04580"/>
<protein>
    <submittedName>
        <fullName evidence="2">PilZ domain-containing protein</fullName>
    </submittedName>
</protein>
<dbReference type="GO" id="GO:0035438">
    <property type="term" value="F:cyclic-di-GMP binding"/>
    <property type="evidence" value="ECO:0007669"/>
    <property type="project" value="InterPro"/>
</dbReference>
<accession>A0A9E8HK31</accession>
<dbReference type="SUPFAM" id="SSF141371">
    <property type="entry name" value="PilZ domain-like"/>
    <property type="match status" value="1"/>
</dbReference>
<feature type="domain" description="PilZ" evidence="1">
    <location>
        <begin position="3"/>
        <end position="86"/>
    </location>
</feature>
<dbReference type="Gene3D" id="2.40.10.220">
    <property type="entry name" value="predicted glycosyltransferase like domains"/>
    <property type="match status" value="1"/>
</dbReference>
<reference evidence="2" key="1">
    <citation type="submission" date="2022-07" db="EMBL/GenBank/DDBJ databases">
        <title>Alkalimarinus sp. nov., isolated from gut of a Alitta virens.</title>
        <authorList>
            <person name="Yang A.I."/>
            <person name="Shin N.-R."/>
        </authorList>
    </citation>
    <scope>NUCLEOTIDE SEQUENCE</scope>
    <source>
        <strain evidence="2">FA028</strain>
    </source>
</reference>
<dbReference type="AlphaFoldDB" id="A0A9E8HK31"/>
<dbReference type="InterPro" id="IPR009875">
    <property type="entry name" value="PilZ_domain"/>
</dbReference>
<dbReference type="Pfam" id="PF07238">
    <property type="entry name" value="PilZ"/>
    <property type="match status" value="1"/>
</dbReference>